<name>A0ACC3D7D5_9PEZI</name>
<dbReference type="EMBL" id="JAWDJW010007015">
    <property type="protein sequence ID" value="KAK3063054.1"/>
    <property type="molecule type" value="Genomic_DNA"/>
</dbReference>
<evidence type="ECO:0000313" key="1">
    <source>
        <dbReference type="EMBL" id="KAK3063054.1"/>
    </source>
</evidence>
<evidence type="ECO:0000313" key="2">
    <source>
        <dbReference type="Proteomes" id="UP001186974"/>
    </source>
</evidence>
<protein>
    <submittedName>
        <fullName evidence="1">Uncharacterized protein</fullName>
    </submittedName>
</protein>
<sequence>MVYHPTTQAWYGHPPKDAYAQPHGLPVKVEDGHVNRAPASHHDHYTSLQSSATAYSEPSGFGSHPQLLPTQRAWNETGPTEAHSYPPVVASEQFHHAAGDSMAPPYVLNSQSDSYYSSLIAYEVIPAVTAERSRKDSIASLHTVRQSSIPVPPQKTDEFNPFSSSEFPQPHHRAHHSVLPSDQRRESVMAPAPYSGPLLSIPDSSRALTPTVTGCYLHTDADVLAVLQACLRDMARHIPRRPHDRERPGLIKSGSVFVYEKNASGIKRWTYGVSWSPSRILKNFLVYRELEAPFTPGEKKRANKRKRSIAEDGDDDSRPAKKASQLASEQAMKAEQNRGIHGSLVDSYPSKDEGLVKKTFSIRHKGVHHHIVNYCTVDDVRTGQILRPFHFPQFLNISITPELKETCKILKVPINEFQDAYGPENVSMEQYPIWHAHGLPPDHKHAMGLGEITAADIVGER</sequence>
<proteinExistence type="predicted"/>
<reference evidence="1" key="1">
    <citation type="submission" date="2024-09" db="EMBL/GenBank/DDBJ databases">
        <title>Black Yeasts Isolated from many extreme environments.</title>
        <authorList>
            <person name="Coleine C."/>
            <person name="Stajich J.E."/>
            <person name="Selbmann L."/>
        </authorList>
    </citation>
    <scope>NUCLEOTIDE SEQUENCE</scope>
    <source>
        <strain evidence="1">CCFEE 5737</strain>
    </source>
</reference>
<dbReference type="Proteomes" id="UP001186974">
    <property type="component" value="Unassembled WGS sequence"/>
</dbReference>
<comment type="caution">
    <text evidence="1">The sequence shown here is derived from an EMBL/GenBank/DDBJ whole genome shotgun (WGS) entry which is preliminary data.</text>
</comment>
<organism evidence="1 2">
    <name type="scientific">Coniosporium uncinatum</name>
    <dbReference type="NCBI Taxonomy" id="93489"/>
    <lineage>
        <taxon>Eukaryota</taxon>
        <taxon>Fungi</taxon>
        <taxon>Dikarya</taxon>
        <taxon>Ascomycota</taxon>
        <taxon>Pezizomycotina</taxon>
        <taxon>Dothideomycetes</taxon>
        <taxon>Dothideomycetes incertae sedis</taxon>
        <taxon>Coniosporium</taxon>
    </lineage>
</organism>
<accession>A0ACC3D7D5</accession>
<gene>
    <name evidence="1" type="ORF">LTS18_002840</name>
</gene>
<keyword evidence="2" id="KW-1185">Reference proteome</keyword>